<comment type="similarity">
    <text evidence="6">Belongs to the ABC-4 integral membrane protein family.</text>
</comment>
<dbReference type="InterPro" id="IPR003838">
    <property type="entry name" value="ABC3_permease_C"/>
</dbReference>
<dbReference type="EMBL" id="CABEEZ010000097">
    <property type="protein sequence ID" value="VTR40710.1"/>
    <property type="molecule type" value="Genomic_DNA"/>
</dbReference>
<protein>
    <submittedName>
        <fullName evidence="9">Macrolide export ATP-binding/permease protein MacB</fullName>
        <ecNumber evidence="9">3.6.3.-</ecNumber>
    </submittedName>
</protein>
<feature type="transmembrane region" description="Helical" evidence="7">
    <location>
        <begin position="29"/>
        <end position="49"/>
    </location>
</feature>
<evidence type="ECO:0000259" key="8">
    <source>
        <dbReference type="Pfam" id="PF02687"/>
    </source>
</evidence>
<accession>A0A4U9V2N5</accession>
<evidence type="ECO:0000256" key="6">
    <source>
        <dbReference type="ARBA" id="ARBA00038076"/>
    </source>
</evidence>
<dbReference type="GO" id="GO:0016787">
    <property type="term" value="F:hydrolase activity"/>
    <property type="evidence" value="ECO:0007669"/>
    <property type="project" value="UniProtKB-KW"/>
</dbReference>
<evidence type="ECO:0000313" key="9">
    <source>
        <dbReference type="EMBL" id="VTR40710.1"/>
    </source>
</evidence>
<keyword evidence="9" id="KW-0547">Nucleotide-binding</keyword>
<reference evidence="9" key="1">
    <citation type="submission" date="2019-05" db="EMBL/GenBank/DDBJ databases">
        <authorList>
            <consortium name="Pathogen Informatics"/>
        </authorList>
    </citation>
    <scope>NUCLEOTIDE SEQUENCE [LARGE SCALE GENOMIC DNA]</scope>
    <source>
        <strain evidence="9">NCTC12965</strain>
    </source>
</reference>
<sequence length="162" mass="18614">MLVSVTERTHEIGIRLSVGARPADIMRQFLIEAMVILLAGWVDWHYWLWAGGSYFLPGDAGIHHDFLPGRRLVLACGFSALIGLGVWFFPRRATRRDCIQRRRWRARMMKSKLPLLLLPLLLSGCGALTKSDYQRPMLSVPAEWRVQETGSGYLQHTDHWWG</sequence>
<comment type="subcellular location">
    <subcellularLocation>
        <location evidence="1">Cell membrane</location>
        <topology evidence="1">Multi-pass membrane protein</topology>
    </subcellularLocation>
</comment>
<dbReference type="GO" id="GO:0005524">
    <property type="term" value="F:ATP binding"/>
    <property type="evidence" value="ECO:0007669"/>
    <property type="project" value="UniProtKB-KW"/>
</dbReference>
<keyword evidence="9" id="KW-0378">Hydrolase</keyword>
<proteinExistence type="inferred from homology"/>
<evidence type="ECO:0000256" key="2">
    <source>
        <dbReference type="ARBA" id="ARBA00022475"/>
    </source>
</evidence>
<feature type="domain" description="ABC3 transporter permease C-terminal" evidence="8">
    <location>
        <begin position="2"/>
        <end position="40"/>
    </location>
</feature>
<evidence type="ECO:0000256" key="1">
    <source>
        <dbReference type="ARBA" id="ARBA00004651"/>
    </source>
</evidence>
<evidence type="ECO:0000256" key="7">
    <source>
        <dbReference type="SAM" id="Phobius"/>
    </source>
</evidence>
<name>A0A4U9V2N5_SERFO</name>
<dbReference type="PANTHER" id="PTHR30572">
    <property type="entry name" value="MEMBRANE COMPONENT OF TRANSPORTER-RELATED"/>
    <property type="match status" value="1"/>
</dbReference>
<keyword evidence="3 7" id="KW-0812">Transmembrane</keyword>
<dbReference type="PANTHER" id="PTHR30572:SF4">
    <property type="entry name" value="ABC TRANSPORTER PERMEASE YTRF"/>
    <property type="match status" value="1"/>
</dbReference>
<dbReference type="AlphaFoldDB" id="A0A4U9V2N5"/>
<keyword evidence="5 7" id="KW-0472">Membrane</keyword>
<dbReference type="GO" id="GO:0005886">
    <property type="term" value="C:plasma membrane"/>
    <property type="evidence" value="ECO:0007669"/>
    <property type="project" value="UniProtKB-SubCell"/>
</dbReference>
<dbReference type="Pfam" id="PF02687">
    <property type="entry name" value="FtsX"/>
    <property type="match status" value="1"/>
</dbReference>
<dbReference type="GO" id="GO:0022857">
    <property type="term" value="F:transmembrane transporter activity"/>
    <property type="evidence" value="ECO:0007669"/>
    <property type="project" value="TreeGrafter"/>
</dbReference>
<keyword evidence="2" id="KW-1003">Cell membrane</keyword>
<evidence type="ECO:0000256" key="5">
    <source>
        <dbReference type="ARBA" id="ARBA00023136"/>
    </source>
</evidence>
<feature type="transmembrane region" description="Helical" evidence="7">
    <location>
        <begin position="111"/>
        <end position="129"/>
    </location>
</feature>
<organism evidence="9">
    <name type="scientific">Serratia fonticola</name>
    <dbReference type="NCBI Taxonomy" id="47917"/>
    <lineage>
        <taxon>Bacteria</taxon>
        <taxon>Pseudomonadati</taxon>
        <taxon>Pseudomonadota</taxon>
        <taxon>Gammaproteobacteria</taxon>
        <taxon>Enterobacterales</taxon>
        <taxon>Yersiniaceae</taxon>
        <taxon>Serratia</taxon>
    </lineage>
</organism>
<dbReference type="InterPro" id="IPR050250">
    <property type="entry name" value="Macrolide_Exporter_MacB"/>
</dbReference>
<evidence type="ECO:0000256" key="3">
    <source>
        <dbReference type="ARBA" id="ARBA00022692"/>
    </source>
</evidence>
<feature type="transmembrane region" description="Helical" evidence="7">
    <location>
        <begin position="69"/>
        <end position="90"/>
    </location>
</feature>
<keyword evidence="9" id="KW-0067">ATP-binding</keyword>
<keyword evidence="4 7" id="KW-1133">Transmembrane helix</keyword>
<evidence type="ECO:0000256" key="4">
    <source>
        <dbReference type="ARBA" id="ARBA00022989"/>
    </source>
</evidence>
<dbReference type="EC" id="3.6.3.-" evidence="9"/>
<gene>
    <name evidence="9" type="primary">macB_10</name>
    <name evidence="9" type="ORF">NCTC12965_04541</name>
</gene>